<evidence type="ECO:0000313" key="1">
    <source>
        <dbReference type="EMBL" id="AJP04233.1"/>
    </source>
</evidence>
<reference evidence="1 2" key="1">
    <citation type="submission" date="2015-02" db="EMBL/GenBank/DDBJ databases">
        <title>Genome sequence of thermotolerant Streptomyces cyaneogriseus subsp. Noncyanogenus NMWT1, the producer of nematocidal antibiotics nemadectin.</title>
        <authorList>
            <person name="Wang H."/>
            <person name="Li C."/>
            <person name="Xiang W."/>
            <person name="Wang X."/>
        </authorList>
    </citation>
    <scope>NUCLEOTIDE SEQUENCE [LARGE SCALE GENOMIC DNA]</scope>
    <source>
        <strain evidence="1 2">NMWT 1</strain>
    </source>
</reference>
<protein>
    <submittedName>
        <fullName evidence="1">Uncharacterized protein</fullName>
    </submittedName>
</protein>
<accession>A0A0C5G2M5</accession>
<dbReference type="Proteomes" id="UP000032234">
    <property type="component" value="Chromosome"/>
</dbReference>
<gene>
    <name evidence="1" type="ORF">TU94_24960</name>
</gene>
<organism evidence="1 2">
    <name type="scientific">Streptomyces cyaneogriseus subsp. noncyanogenus</name>
    <dbReference type="NCBI Taxonomy" id="477245"/>
    <lineage>
        <taxon>Bacteria</taxon>
        <taxon>Bacillati</taxon>
        <taxon>Actinomycetota</taxon>
        <taxon>Actinomycetes</taxon>
        <taxon>Kitasatosporales</taxon>
        <taxon>Streptomycetaceae</taxon>
        <taxon>Streptomyces</taxon>
    </lineage>
</organism>
<name>A0A0C5G2M5_9ACTN</name>
<keyword evidence="2" id="KW-1185">Reference proteome</keyword>
<sequence>MWWETAGAAIVKEVSPIINQRPTRQTLHHLVLMPDQQDRVHIWKLDHTTISAMKRIRGEQS</sequence>
<dbReference type="EMBL" id="CP010849">
    <property type="protein sequence ID" value="AJP04233.1"/>
    <property type="molecule type" value="Genomic_DNA"/>
</dbReference>
<dbReference type="AlphaFoldDB" id="A0A0C5G2M5"/>
<evidence type="ECO:0000313" key="2">
    <source>
        <dbReference type="Proteomes" id="UP000032234"/>
    </source>
</evidence>
<proteinExistence type="predicted"/>
<dbReference type="KEGG" id="scw:TU94_24960"/>
<dbReference type="HOGENOM" id="CLU_2920636_0_0_11"/>